<organism evidence="1 2">
    <name type="scientific">Hyalomma asiaticum</name>
    <name type="common">Tick</name>
    <dbReference type="NCBI Taxonomy" id="266040"/>
    <lineage>
        <taxon>Eukaryota</taxon>
        <taxon>Metazoa</taxon>
        <taxon>Ecdysozoa</taxon>
        <taxon>Arthropoda</taxon>
        <taxon>Chelicerata</taxon>
        <taxon>Arachnida</taxon>
        <taxon>Acari</taxon>
        <taxon>Parasitiformes</taxon>
        <taxon>Ixodida</taxon>
        <taxon>Ixodoidea</taxon>
        <taxon>Ixodidae</taxon>
        <taxon>Hyalomminae</taxon>
        <taxon>Hyalomma</taxon>
    </lineage>
</organism>
<evidence type="ECO:0000313" key="2">
    <source>
        <dbReference type="Proteomes" id="UP000821845"/>
    </source>
</evidence>
<accession>A0ACB7RRE4</accession>
<protein>
    <submittedName>
        <fullName evidence="1">Uncharacterized protein</fullName>
    </submittedName>
</protein>
<sequence length="127" mass="14885">MPPTPGISFHAFPRDPKIRKLWVLAIKRDRWQPTSSSRLCSAHFTNEDYVHDPSIAERLGMKPFSRLLKPNAVPSLFAHNRKAENKLRGAFEKRRRKEVCKSVWSVEKETLFDNPVWLFTGRQVERN</sequence>
<name>A0ACB7RRE4_HYAAI</name>
<dbReference type="Proteomes" id="UP000821845">
    <property type="component" value="Chromosome 8"/>
</dbReference>
<keyword evidence="2" id="KW-1185">Reference proteome</keyword>
<reference evidence="1" key="1">
    <citation type="submission" date="2020-05" db="EMBL/GenBank/DDBJ databases">
        <title>Large-scale comparative analyses of tick genomes elucidate their genetic diversity and vector capacities.</title>
        <authorList>
            <person name="Jia N."/>
            <person name="Wang J."/>
            <person name="Shi W."/>
            <person name="Du L."/>
            <person name="Sun Y."/>
            <person name="Zhan W."/>
            <person name="Jiang J."/>
            <person name="Wang Q."/>
            <person name="Zhang B."/>
            <person name="Ji P."/>
            <person name="Sakyi L.B."/>
            <person name="Cui X."/>
            <person name="Yuan T."/>
            <person name="Jiang B."/>
            <person name="Yang W."/>
            <person name="Lam T.T.-Y."/>
            <person name="Chang Q."/>
            <person name="Ding S."/>
            <person name="Wang X."/>
            <person name="Zhu J."/>
            <person name="Ruan X."/>
            <person name="Zhao L."/>
            <person name="Wei J."/>
            <person name="Que T."/>
            <person name="Du C."/>
            <person name="Cheng J."/>
            <person name="Dai P."/>
            <person name="Han X."/>
            <person name="Huang E."/>
            <person name="Gao Y."/>
            <person name="Liu J."/>
            <person name="Shao H."/>
            <person name="Ye R."/>
            <person name="Li L."/>
            <person name="Wei W."/>
            <person name="Wang X."/>
            <person name="Wang C."/>
            <person name="Yang T."/>
            <person name="Huo Q."/>
            <person name="Li W."/>
            <person name="Guo W."/>
            <person name="Chen H."/>
            <person name="Zhou L."/>
            <person name="Ni X."/>
            <person name="Tian J."/>
            <person name="Zhou Y."/>
            <person name="Sheng Y."/>
            <person name="Liu T."/>
            <person name="Pan Y."/>
            <person name="Xia L."/>
            <person name="Li J."/>
            <person name="Zhao F."/>
            <person name="Cao W."/>
        </authorList>
    </citation>
    <scope>NUCLEOTIDE SEQUENCE</scope>
    <source>
        <strain evidence="1">Hyas-2018</strain>
    </source>
</reference>
<proteinExistence type="predicted"/>
<dbReference type="EMBL" id="CM023488">
    <property type="protein sequence ID" value="KAH6925028.1"/>
    <property type="molecule type" value="Genomic_DNA"/>
</dbReference>
<comment type="caution">
    <text evidence="1">The sequence shown here is derived from an EMBL/GenBank/DDBJ whole genome shotgun (WGS) entry which is preliminary data.</text>
</comment>
<gene>
    <name evidence="1" type="ORF">HPB50_027180</name>
</gene>
<evidence type="ECO:0000313" key="1">
    <source>
        <dbReference type="EMBL" id="KAH6925028.1"/>
    </source>
</evidence>